<feature type="domain" description="RIIa" evidence="1">
    <location>
        <begin position="21"/>
        <end position="46"/>
    </location>
</feature>
<proteinExistence type="predicted"/>
<organism evidence="2 3">
    <name type="scientific">Aureococcus anophagefferens</name>
    <name type="common">Harmful bloom alga</name>
    <dbReference type="NCBI Taxonomy" id="44056"/>
    <lineage>
        <taxon>Eukaryota</taxon>
        <taxon>Sar</taxon>
        <taxon>Stramenopiles</taxon>
        <taxon>Ochrophyta</taxon>
        <taxon>Pelagophyceae</taxon>
        <taxon>Pelagomonadales</taxon>
        <taxon>Pelagomonadaceae</taxon>
        <taxon>Aureococcus</taxon>
    </lineage>
</organism>
<dbReference type="CDD" id="cd22961">
    <property type="entry name" value="DD_TEX55-like"/>
    <property type="match status" value="1"/>
</dbReference>
<dbReference type="EMBL" id="JBBJCI010000084">
    <property type="protein sequence ID" value="KAK7249016.1"/>
    <property type="molecule type" value="Genomic_DNA"/>
</dbReference>
<comment type="caution">
    <text evidence="2">The sequence shown here is derived from an EMBL/GenBank/DDBJ whole genome shotgun (WGS) entry which is preliminary data.</text>
</comment>
<evidence type="ECO:0000259" key="1">
    <source>
        <dbReference type="Pfam" id="PF02197"/>
    </source>
</evidence>
<dbReference type="Proteomes" id="UP001363151">
    <property type="component" value="Unassembled WGS sequence"/>
</dbReference>
<gene>
    <name evidence="2" type="ORF">SO694_00043279</name>
</gene>
<reference evidence="2 3" key="1">
    <citation type="submission" date="2024-03" db="EMBL/GenBank/DDBJ databases">
        <title>Aureococcus anophagefferens CCMP1851 and Kratosvirus quantuckense: Draft genome of a second virus-susceptible host strain in the model system.</title>
        <authorList>
            <person name="Chase E."/>
            <person name="Truchon A.R."/>
            <person name="Schepens W."/>
            <person name="Wilhelm S.W."/>
        </authorList>
    </citation>
    <scope>NUCLEOTIDE SEQUENCE [LARGE SCALE GENOMIC DNA]</scope>
    <source>
        <strain evidence="2 3">CCMP1851</strain>
    </source>
</reference>
<evidence type="ECO:0000313" key="3">
    <source>
        <dbReference type="Proteomes" id="UP001363151"/>
    </source>
</evidence>
<dbReference type="InterPro" id="IPR003117">
    <property type="entry name" value="cAMP_dep_PK_reg_su_I/II_a/b"/>
</dbReference>
<dbReference type="SUPFAM" id="SSF47391">
    <property type="entry name" value="Dimerization-anchoring domain of cAMP-dependent PK regulatory subunit"/>
    <property type="match status" value="1"/>
</dbReference>
<name>A0ABR1G782_AURAN</name>
<dbReference type="Gene3D" id="1.20.890.10">
    <property type="entry name" value="cAMP-dependent protein kinase regulatory subunit, dimerization-anchoring domain"/>
    <property type="match status" value="1"/>
</dbReference>
<accession>A0ABR1G782</accession>
<dbReference type="Pfam" id="PF02197">
    <property type="entry name" value="RIIa"/>
    <property type="match status" value="1"/>
</dbReference>
<protein>
    <recommendedName>
        <fullName evidence="1">RIIa domain-containing protein</fullName>
    </recommendedName>
</protein>
<sequence length="438" mass="46879">MVAETTARDAFEDCVQYAKRHNFGEILQEYVVRVLRERPSDPVAFLIDEITKRPFTPASSAASNPFFRDPLRDGPDARLRVAASPGLFFREACAQCKGRVEAACAYDVPTVVVHGSVTTDQFVRTARGARLAAPGEQDDLSLRALDDATCAPKNPESGPYCVDVVSALVSIEIARRQGMYEPAPSREAMRDFAPQFLLGYLRGLGQTKAEFTTLREKYATGELDFPFADGLEPALSPGAPAPFHEPLPASEATGKYALQHSSRCAEMRKATLDADDAVVNAVQKAWNATEGACVVVEAGRLPGSRTLVALAFDGGAACKLVEAFPVPANGLEGLERANLACAAALPRFLGRLEGFAAVELETFQRFEAPVADKKAAGKLALWLGAALGISHSLTGADVDALRRDAAARFVEWTALASDIDAEVTIAWEEYCAAAAALL</sequence>
<keyword evidence="3" id="KW-1185">Reference proteome</keyword>
<evidence type="ECO:0000313" key="2">
    <source>
        <dbReference type="EMBL" id="KAK7249016.1"/>
    </source>
</evidence>